<evidence type="ECO:0000259" key="1">
    <source>
        <dbReference type="Pfam" id="PF03205"/>
    </source>
</evidence>
<comment type="caution">
    <text evidence="2">The sequence shown here is derived from an EMBL/GenBank/DDBJ whole genome shotgun (WGS) entry which is preliminary data.</text>
</comment>
<dbReference type="Pfam" id="PF03205">
    <property type="entry name" value="MobB"/>
    <property type="match status" value="1"/>
</dbReference>
<reference evidence="2 3" key="1">
    <citation type="submission" date="2012-11" db="EMBL/GenBank/DDBJ databases">
        <title>Whole genome sequence of Acidocella aminolytica 101 = DSM 11237.</title>
        <authorList>
            <person name="Azuma Y."/>
            <person name="Higashiura N."/>
            <person name="Hirakawa H."/>
            <person name="Matsushita K."/>
        </authorList>
    </citation>
    <scope>NUCLEOTIDE SEQUENCE [LARGE SCALE GENOMIC DNA]</scope>
    <source>
        <strain evidence="3">101 / DSM 11237</strain>
    </source>
</reference>
<dbReference type="InterPro" id="IPR052539">
    <property type="entry name" value="MGD_biosynthesis_adapter"/>
</dbReference>
<accession>A0A0D6PKL3</accession>
<dbReference type="AlphaFoldDB" id="A0A0D6PKL3"/>
<feature type="domain" description="Molybdopterin-guanine dinucleotide biosynthesis protein B (MobB)" evidence="1">
    <location>
        <begin position="3"/>
        <end position="130"/>
    </location>
</feature>
<dbReference type="PANTHER" id="PTHR40072">
    <property type="entry name" value="MOLYBDOPTERIN-GUANINE DINUCLEOTIDE BIOSYNTHESIS ADAPTER PROTEIN-RELATED"/>
    <property type="match status" value="1"/>
</dbReference>
<gene>
    <name evidence="2" type="ORF">Aam_089_072</name>
</gene>
<protein>
    <submittedName>
        <fullName evidence="2">Molybdopterin-guanine dinucleotide biosynthesis protein B</fullName>
    </submittedName>
</protein>
<dbReference type="SUPFAM" id="SSF52540">
    <property type="entry name" value="P-loop containing nucleoside triphosphate hydrolases"/>
    <property type="match status" value="1"/>
</dbReference>
<dbReference type="InterPro" id="IPR027417">
    <property type="entry name" value="P-loop_NTPase"/>
</dbReference>
<dbReference type="GO" id="GO:0005525">
    <property type="term" value="F:GTP binding"/>
    <property type="evidence" value="ECO:0007669"/>
    <property type="project" value="InterPro"/>
</dbReference>
<evidence type="ECO:0000313" key="3">
    <source>
        <dbReference type="Proteomes" id="UP000032668"/>
    </source>
</evidence>
<dbReference type="Proteomes" id="UP000032668">
    <property type="component" value="Unassembled WGS sequence"/>
</dbReference>
<organism evidence="2 3">
    <name type="scientific">Acidocella aminolytica 101 = DSM 11237</name>
    <dbReference type="NCBI Taxonomy" id="1120923"/>
    <lineage>
        <taxon>Bacteria</taxon>
        <taxon>Pseudomonadati</taxon>
        <taxon>Pseudomonadota</taxon>
        <taxon>Alphaproteobacteria</taxon>
        <taxon>Acetobacterales</taxon>
        <taxon>Acidocellaceae</taxon>
        <taxon>Acidocella</taxon>
    </lineage>
</organism>
<dbReference type="STRING" id="1120923.SAMN02746095_01340"/>
<dbReference type="InterPro" id="IPR004435">
    <property type="entry name" value="MobB_dom"/>
</dbReference>
<sequence>MTILAISGWSGAGKTTLITALIPLFKARGLSVSSLKHAHHNVTLDKPGKDSFRHAEAGAQEVILTTEGGFALFSRTPAQLETLLRRLLPVDLVLVEGFKQEPIPRLAVYRPSLGKPAPWPDTHLLAIATDETLPDCPVPALPLDQPRVIADFLIQQLELNKPCNR</sequence>
<dbReference type="OrthoDB" id="9804758at2"/>
<dbReference type="EMBL" id="BANC01000087">
    <property type="protein sequence ID" value="GAN81279.1"/>
    <property type="molecule type" value="Genomic_DNA"/>
</dbReference>
<evidence type="ECO:0000313" key="2">
    <source>
        <dbReference type="EMBL" id="GAN81279.1"/>
    </source>
</evidence>
<keyword evidence="3" id="KW-1185">Reference proteome</keyword>
<dbReference type="NCBIfam" id="TIGR00176">
    <property type="entry name" value="mobB"/>
    <property type="match status" value="1"/>
</dbReference>
<dbReference type="GO" id="GO:0006777">
    <property type="term" value="P:Mo-molybdopterin cofactor biosynthetic process"/>
    <property type="evidence" value="ECO:0007669"/>
    <property type="project" value="InterPro"/>
</dbReference>
<dbReference type="Gene3D" id="3.40.50.300">
    <property type="entry name" value="P-loop containing nucleotide triphosphate hydrolases"/>
    <property type="match status" value="1"/>
</dbReference>
<dbReference type="PANTHER" id="PTHR40072:SF1">
    <property type="entry name" value="MOLYBDOPTERIN-GUANINE DINUCLEOTIDE BIOSYNTHESIS ADAPTER PROTEIN"/>
    <property type="match status" value="1"/>
</dbReference>
<dbReference type="CDD" id="cd03116">
    <property type="entry name" value="MobB"/>
    <property type="match status" value="1"/>
</dbReference>
<name>A0A0D6PKL3_9PROT</name>
<proteinExistence type="predicted"/>
<dbReference type="RefSeq" id="WP_048879656.1">
    <property type="nucleotide sequence ID" value="NZ_BANC01000087.1"/>
</dbReference>